<evidence type="ECO:0000259" key="2">
    <source>
        <dbReference type="Pfam" id="PF00501"/>
    </source>
</evidence>
<dbReference type="InterPro" id="IPR042099">
    <property type="entry name" value="ANL_N_sf"/>
</dbReference>
<dbReference type="Pfam" id="PF00501">
    <property type="entry name" value="AMP-binding"/>
    <property type="match status" value="1"/>
</dbReference>
<evidence type="ECO:0000256" key="1">
    <source>
        <dbReference type="ARBA" id="ARBA00006432"/>
    </source>
</evidence>
<dbReference type="GO" id="GO:0016405">
    <property type="term" value="F:CoA-ligase activity"/>
    <property type="evidence" value="ECO:0007669"/>
    <property type="project" value="TreeGrafter"/>
</dbReference>
<dbReference type="Gene3D" id="3.40.50.12780">
    <property type="entry name" value="N-terminal domain of ligase-like"/>
    <property type="match status" value="1"/>
</dbReference>
<gene>
    <name evidence="4" type="ORF">CAC42_3533</name>
</gene>
<feature type="domain" description="AMP-binding enzyme C-terminal" evidence="3">
    <location>
        <begin position="462"/>
        <end position="541"/>
    </location>
</feature>
<dbReference type="InterPro" id="IPR020845">
    <property type="entry name" value="AMP-binding_CS"/>
</dbReference>
<evidence type="ECO:0000313" key="4">
    <source>
        <dbReference type="EMBL" id="PNS21195.1"/>
    </source>
</evidence>
<proteinExistence type="inferred from homology"/>
<dbReference type="EMBL" id="NKHZ01000012">
    <property type="protein sequence ID" value="PNS21195.1"/>
    <property type="molecule type" value="Genomic_DNA"/>
</dbReference>
<dbReference type="STRING" id="2082308.A0A2K1R1L9"/>
<dbReference type="FunFam" id="3.30.300.30:FF:000007">
    <property type="entry name" value="4-coumarate--CoA ligase 2"/>
    <property type="match status" value="1"/>
</dbReference>
<protein>
    <submittedName>
        <fullName evidence="4">4-coumarate--CoA ligase-like 7</fullName>
    </submittedName>
</protein>
<dbReference type="InParanoid" id="A0A2K1R1L9"/>
<reference evidence="4 5" key="1">
    <citation type="submission" date="2017-06" db="EMBL/GenBank/DDBJ databases">
        <title>Draft genome sequence of a variant of Elsinoe murrayae.</title>
        <authorList>
            <person name="Cheng Q."/>
        </authorList>
    </citation>
    <scope>NUCLEOTIDE SEQUENCE [LARGE SCALE GENOMIC DNA]</scope>
    <source>
        <strain evidence="4 5">CQ-2017a</strain>
    </source>
</reference>
<dbReference type="SUPFAM" id="SSF56801">
    <property type="entry name" value="Acetyl-CoA synthetase-like"/>
    <property type="match status" value="1"/>
</dbReference>
<organism evidence="4 5">
    <name type="scientific">Sphaceloma murrayae</name>
    <dbReference type="NCBI Taxonomy" id="2082308"/>
    <lineage>
        <taxon>Eukaryota</taxon>
        <taxon>Fungi</taxon>
        <taxon>Dikarya</taxon>
        <taxon>Ascomycota</taxon>
        <taxon>Pezizomycotina</taxon>
        <taxon>Dothideomycetes</taxon>
        <taxon>Dothideomycetidae</taxon>
        <taxon>Myriangiales</taxon>
        <taxon>Elsinoaceae</taxon>
        <taxon>Sphaceloma</taxon>
    </lineage>
</organism>
<dbReference type="PANTHER" id="PTHR24096">
    <property type="entry name" value="LONG-CHAIN-FATTY-ACID--COA LIGASE"/>
    <property type="match status" value="1"/>
</dbReference>
<accession>A0A2K1R1L9</accession>
<feature type="domain" description="AMP-dependent synthetase/ligase" evidence="2">
    <location>
        <begin position="27"/>
        <end position="411"/>
    </location>
</feature>
<dbReference type="InterPro" id="IPR025110">
    <property type="entry name" value="AMP-bd_C"/>
</dbReference>
<dbReference type="OrthoDB" id="6509636at2759"/>
<keyword evidence="5" id="KW-1185">Reference proteome</keyword>
<dbReference type="InterPro" id="IPR000873">
    <property type="entry name" value="AMP-dep_synth/lig_dom"/>
</dbReference>
<dbReference type="PANTHER" id="PTHR24096:SF194">
    <property type="entry name" value="AMP-DEPENDENT SYNTHETASE_LIGASE DOMAIN-CONTAINING PROTEIN"/>
    <property type="match status" value="1"/>
</dbReference>
<sequence>MSLRSPFQLDIPATDILSLVYPPRSRPSDQPVWIDAEQTSHSLSPAQALQWIKRLGAGLDALHVGQDEVVMMYSSNHIFVPVVYLGVAGSGRVFSGCNPAYGVNETSFQIENTGAKIILVEPVYLSTVLEAAAKSGFPKERIYLFTDKRCTTTDGVLDWSSFLPALSDARVRSWSWHRMSPRESRTRTAVLNYSSGTTGLPKGVMISHQNIIANVCQSLYMRSLSSSTPTPSPSFSPATSTSSERWLGFLPLYHAYGQLWSITAAALTLTPTFYMRSFSLVPFLTHIQTHSITHIQTAPPVLVMLAKRPETAKYDLSSLTNILCGAAPLSKELQNEVSDRFGLKVVQTWGMTEVTCSSLHVPGLLDDRSGSVGHIDPNCEMKLITDDGRVARQGERGEIHVKGPNVCLGYWRNEKATRETFDEEGFLRTGDVAIVDEKGWFWIVDRKKELIKVKGFQVAPAELEAVLLENEDVADAAVVGMLSEDGHEERPRAYVVLKDGRKDEVREGVVRDWMDKRVAKHKRLEGGVKFVDEVPKSPSGKIQRKVMRDWAERDRKELYGGIKAKL</sequence>
<dbReference type="Gene3D" id="3.30.300.30">
    <property type="match status" value="1"/>
</dbReference>
<evidence type="ECO:0000313" key="5">
    <source>
        <dbReference type="Proteomes" id="UP000243797"/>
    </source>
</evidence>
<evidence type="ECO:0000259" key="3">
    <source>
        <dbReference type="Pfam" id="PF13193"/>
    </source>
</evidence>
<comment type="caution">
    <text evidence="4">The sequence shown here is derived from an EMBL/GenBank/DDBJ whole genome shotgun (WGS) entry which is preliminary data.</text>
</comment>
<dbReference type="Proteomes" id="UP000243797">
    <property type="component" value="Unassembled WGS sequence"/>
</dbReference>
<dbReference type="CDD" id="cd05911">
    <property type="entry name" value="Firefly_Luc_like"/>
    <property type="match status" value="1"/>
</dbReference>
<dbReference type="InterPro" id="IPR045851">
    <property type="entry name" value="AMP-bd_C_sf"/>
</dbReference>
<dbReference type="AlphaFoldDB" id="A0A2K1R1L9"/>
<comment type="similarity">
    <text evidence="1">Belongs to the ATP-dependent AMP-binding enzyme family.</text>
</comment>
<name>A0A2K1R1L9_9PEZI</name>
<keyword evidence="4" id="KW-0436">Ligase</keyword>
<dbReference type="Pfam" id="PF13193">
    <property type="entry name" value="AMP-binding_C"/>
    <property type="match status" value="1"/>
</dbReference>
<dbReference type="PROSITE" id="PS00455">
    <property type="entry name" value="AMP_BINDING"/>
    <property type="match status" value="1"/>
</dbReference>